<dbReference type="AlphaFoldDB" id="A0A4Y9XX48"/>
<protein>
    <submittedName>
        <fullName evidence="2">Uncharacterized protein</fullName>
    </submittedName>
</protein>
<proteinExistence type="predicted"/>
<accession>A0A4Y9XX48</accession>
<evidence type="ECO:0000313" key="2">
    <source>
        <dbReference type="EMBL" id="TFY54665.1"/>
    </source>
</evidence>
<organism evidence="2 3">
    <name type="scientific">Dentipellis fragilis</name>
    <dbReference type="NCBI Taxonomy" id="205917"/>
    <lineage>
        <taxon>Eukaryota</taxon>
        <taxon>Fungi</taxon>
        <taxon>Dikarya</taxon>
        <taxon>Basidiomycota</taxon>
        <taxon>Agaricomycotina</taxon>
        <taxon>Agaricomycetes</taxon>
        <taxon>Russulales</taxon>
        <taxon>Hericiaceae</taxon>
        <taxon>Dentipellis</taxon>
    </lineage>
</organism>
<comment type="caution">
    <text evidence="2">The sequence shown here is derived from an EMBL/GenBank/DDBJ whole genome shotgun (WGS) entry which is preliminary data.</text>
</comment>
<gene>
    <name evidence="2" type="ORF">EVG20_g9615</name>
</gene>
<feature type="compositionally biased region" description="Low complexity" evidence="1">
    <location>
        <begin position="33"/>
        <end position="43"/>
    </location>
</feature>
<reference evidence="2 3" key="1">
    <citation type="submission" date="2019-02" db="EMBL/GenBank/DDBJ databases">
        <title>Genome sequencing of the rare red list fungi Dentipellis fragilis.</title>
        <authorList>
            <person name="Buettner E."/>
            <person name="Kellner H."/>
        </authorList>
    </citation>
    <scope>NUCLEOTIDE SEQUENCE [LARGE SCALE GENOMIC DNA]</scope>
    <source>
        <strain evidence="2 3">DSM 105465</strain>
    </source>
</reference>
<name>A0A4Y9XX48_9AGAM</name>
<keyword evidence="3" id="KW-1185">Reference proteome</keyword>
<feature type="region of interest" description="Disordered" evidence="1">
    <location>
        <begin position="33"/>
        <end position="74"/>
    </location>
</feature>
<dbReference type="Proteomes" id="UP000298327">
    <property type="component" value="Unassembled WGS sequence"/>
</dbReference>
<sequence>MPCLLATNPGSRRRPHHSALLCGNYDQPTCTSSIASRASVPSSLPRGSPGAHAPHTACARHAHADKMRHAPRGA</sequence>
<evidence type="ECO:0000313" key="3">
    <source>
        <dbReference type="Proteomes" id="UP000298327"/>
    </source>
</evidence>
<dbReference type="EMBL" id="SEOQ01001001">
    <property type="protein sequence ID" value="TFY54665.1"/>
    <property type="molecule type" value="Genomic_DNA"/>
</dbReference>
<evidence type="ECO:0000256" key="1">
    <source>
        <dbReference type="SAM" id="MobiDB-lite"/>
    </source>
</evidence>